<evidence type="ECO:0000256" key="1">
    <source>
        <dbReference type="ARBA" id="ARBA00001946"/>
    </source>
</evidence>
<dbReference type="SUPFAM" id="SSF55811">
    <property type="entry name" value="Nudix"/>
    <property type="match status" value="1"/>
</dbReference>
<dbReference type="AlphaFoldDB" id="A0A386HMP2"/>
<accession>A0A386HMP2</accession>
<evidence type="ECO:0000256" key="2">
    <source>
        <dbReference type="ARBA" id="ARBA00022801"/>
    </source>
</evidence>
<keyword evidence="7" id="KW-1185">Reference proteome</keyword>
<dbReference type="GO" id="GO:0016787">
    <property type="term" value="F:hydrolase activity"/>
    <property type="evidence" value="ECO:0007669"/>
    <property type="project" value="UniProtKB-KW"/>
</dbReference>
<evidence type="ECO:0000313" key="6">
    <source>
        <dbReference type="EMBL" id="AYD47167.1"/>
    </source>
</evidence>
<dbReference type="KEGG" id="ark:D6B99_05795"/>
<dbReference type="OrthoDB" id="9816289at2"/>
<dbReference type="PANTHER" id="PTHR43046:SF12">
    <property type="entry name" value="GDP-MANNOSE MANNOSYL HYDROLASE"/>
    <property type="match status" value="1"/>
</dbReference>
<keyword evidence="3" id="KW-0460">Magnesium</keyword>
<gene>
    <name evidence="6" type="ORF">D6B99_05795</name>
</gene>
<dbReference type="CDD" id="cd03673">
    <property type="entry name" value="NUDIX_Ap6A_hydrolase"/>
    <property type="match status" value="1"/>
</dbReference>
<dbReference type="PROSITE" id="PS00893">
    <property type="entry name" value="NUDIX_BOX"/>
    <property type="match status" value="1"/>
</dbReference>
<reference evidence="6 7" key="1">
    <citation type="submission" date="2018-09" db="EMBL/GenBank/DDBJ databases">
        <title>Arachidicoccus sp. nov., a bacterium isolated from soil.</title>
        <authorList>
            <person name="Weon H.-Y."/>
            <person name="Kwon S.-W."/>
            <person name="Lee S.A."/>
        </authorList>
    </citation>
    <scope>NUCLEOTIDE SEQUENCE [LARGE SCALE GENOMIC DNA]</scope>
    <source>
        <strain evidence="6 7">KIS59-12</strain>
    </source>
</reference>
<comment type="cofactor">
    <cofactor evidence="1">
        <name>Mg(2+)</name>
        <dbReference type="ChEBI" id="CHEBI:18420"/>
    </cofactor>
</comment>
<dbReference type="InterPro" id="IPR020084">
    <property type="entry name" value="NUDIX_hydrolase_CS"/>
</dbReference>
<dbReference type="RefSeq" id="WP_119985992.1">
    <property type="nucleotide sequence ID" value="NZ_CP032489.1"/>
</dbReference>
<dbReference type="EMBL" id="CP032489">
    <property type="protein sequence ID" value="AYD47167.1"/>
    <property type="molecule type" value="Genomic_DNA"/>
</dbReference>
<comment type="similarity">
    <text evidence="4">Belongs to the Nudix hydrolase family.</text>
</comment>
<dbReference type="Proteomes" id="UP000266118">
    <property type="component" value="Chromosome"/>
</dbReference>
<dbReference type="Pfam" id="PF00293">
    <property type="entry name" value="NUDIX"/>
    <property type="match status" value="1"/>
</dbReference>
<dbReference type="InterPro" id="IPR020476">
    <property type="entry name" value="Nudix_hydrolase"/>
</dbReference>
<evidence type="ECO:0000256" key="4">
    <source>
        <dbReference type="RuleBase" id="RU003476"/>
    </source>
</evidence>
<sequence>MQKHVIIAAGGLVTNESGYLLMIFRRGFWDLPKGKLDEGESIEQCAIREVEEETGLSNIDLGKLIGITFHDYFDKWTNQNVTKETHWFEMHVSNNQQLIPQTEEDIEKIEWVNSSIAKKYLQDSYTNIVDIMKKSGYV</sequence>
<name>A0A386HMP2_9BACT</name>
<proteinExistence type="inferred from homology"/>
<dbReference type="PROSITE" id="PS51462">
    <property type="entry name" value="NUDIX"/>
    <property type="match status" value="1"/>
</dbReference>
<dbReference type="PANTHER" id="PTHR43046">
    <property type="entry name" value="GDP-MANNOSE MANNOSYL HYDROLASE"/>
    <property type="match status" value="1"/>
</dbReference>
<organism evidence="6 7">
    <name type="scientific">Arachidicoccus soli</name>
    <dbReference type="NCBI Taxonomy" id="2341117"/>
    <lineage>
        <taxon>Bacteria</taxon>
        <taxon>Pseudomonadati</taxon>
        <taxon>Bacteroidota</taxon>
        <taxon>Chitinophagia</taxon>
        <taxon>Chitinophagales</taxon>
        <taxon>Chitinophagaceae</taxon>
        <taxon>Arachidicoccus</taxon>
    </lineage>
</organism>
<evidence type="ECO:0000313" key="7">
    <source>
        <dbReference type="Proteomes" id="UP000266118"/>
    </source>
</evidence>
<evidence type="ECO:0000259" key="5">
    <source>
        <dbReference type="PROSITE" id="PS51462"/>
    </source>
</evidence>
<protein>
    <submittedName>
        <fullName evidence="6">NUDIX domain-containing protein</fullName>
    </submittedName>
</protein>
<dbReference type="InterPro" id="IPR000086">
    <property type="entry name" value="NUDIX_hydrolase_dom"/>
</dbReference>
<dbReference type="InterPro" id="IPR015797">
    <property type="entry name" value="NUDIX_hydrolase-like_dom_sf"/>
</dbReference>
<keyword evidence="2 4" id="KW-0378">Hydrolase</keyword>
<dbReference type="Gene3D" id="3.90.79.10">
    <property type="entry name" value="Nucleoside Triphosphate Pyrophosphohydrolase"/>
    <property type="match status" value="1"/>
</dbReference>
<evidence type="ECO:0000256" key="3">
    <source>
        <dbReference type="ARBA" id="ARBA00022842"/>
    </source>
</evidence>
<feature type="domain" description="Nudix hydrolase" evidence="5">
    <location>
        <begin position="4"/>
        <end position="134"/>
    </location>
</feature>
<dbReference type="PRINTS" id="PR00502">
    <property type="entry name" value="NUDIXFAMILY"/>
</dbReference>